<dbReference type="PANTHER" id="PTHR47326">
    <property type="entry name" value="TRANSPOSABLE ELEMENT TC3 TRANSPOSASE-LIKE PROTEIN"/>
    <property type="match status" value="1"/>
</dbReference>
<reference evidence="4 5" key="1">
    <citation type="submission" date="2022-01" db="EMBL/GenBank/DDBJ databases">
        <title>A chromosomal length assembly of Cordylochernes scorpioides.</title>
        <authorList>
            <person name="Zeh D."/>
            <person name="Zeh J."/>
        </authorList>
    </citation>
    <scope>NUCLEOTIDE SEQUENCE [LARGE SCALE GENOMIC DNA]</scope>
    <source>
        <strain evidence="4">IN4F17</strain>
        <tissue evidence="4">Whole Body</tissue>
    </source>
</reference>
<evidence type="ECO:0000313" key="4">
    <source>
        <dbReference type="EMBL" id="UYV82122.1"/>
    </source>
</evidence>
<gene>
    <name evidence="4" type="ORF">LAZ67_21001004</name>
</gene>
<evidence type="ECO:0000256" key="1">
    <source>
        <dbReference type="SAM" id="MobiDB-lite"/>
    </source>
</evidence>
<name>A0ABY6LLR5_9ARAC</name>
<feature type="region of interest" description="Disordered" evidence="1">
    <location>
        <begin position="221"/>
        <end position="250"/>
    </location>
</feature>
<dbReference type="Proteomes" id="UP001235939">
    <property type="component" value="Chromosome 21"/>
</dbReference>
<evidence type="ECO:0000313" key="5">
    <source>
        <dbReference type="Proteomes" id="UP001235939"/>
    </source>
</evidence>
<evidence type="ECO:0000259" key="3">
    <source>
        <dbReference type="Pfam" id="PF13358"/>
    </source>
</evidence>
<feature type="compositionally biased region" description="Basic and acidic residues" evidence="1">
    <location>
        <begin position="221"/>
        <end position="238"/>
    </location>
</feature>
<dbReference type="Gene3D" id="3.30.420.10">
    <property type="entry name" value="Ribonuclease H-like superfamily/Ribonuclease H"/>
    <property type="match status" value="2"/>
</dbReference>
<dbReference type="InterPro" id="IPR036397">
    <property type="entry name" value="RNaseH_sf"/>
</dbReference>
<accession>A0ABY6LLR5</accession>
<dbReference type="PANTHER" id="PTHR47326:SF1">
    <property type="entry name" value="HTH PSQ-TYPE DOMAIN-CONTAINING PROTEIN"/>
    <property type="match status" value="1"/>
</dbReference>
<dbReference type="Pfam" id="PF13358">
    <property type="entry name" value="DDE_3"/>
    <property type="match status" value="1"/>
</dbReference>
<proteinExistence type="predicted"/>
<feature type="domain" description="Tc1-like transposase DDE" evidence="3">
    <location>
        <begin position="647"/>
        <end position="780"/>
    </location>
</feature>
<keyword evidence="5" id="KW-1185">Reference proteome</keyword>
<dbReference type="EMBL" id="CP092883">
    <property type="protein sequence ID" value="UYV82122.1"/>
    <property type="molecule type" value="Genomic_DNA"/>
</dbReference>
<dbReference type="InterPro" id="IPR038717">
    <property type="entry name" value="Tc1-like_DDE_dom"/>
</dbReference>
<evidence type="ECO:0000259" key="2">
    <source>
        <dbReference type="Pfam" id="PF01498"/>
    </source>
</evidence>
<dbReference type="InterPro" id="IPR002492">
    <property type="entry name" value="Transposase_Tc1-like"/>
</dbReference>
<dbReference type="Pfam" id="PF01498">
    <property type="entry name" value="HTH_Tnp_Tc3_2"/>
    <property type="match status" value="1"/>
</dbReference>
<feature type="domain" description="Transposase Tc1-like" evidence="2">
    <location>
        <begin position="568"/>
        <end position="637"/>
    </location>
</feature>
<protein>
    <recommendedName>
        <fullName evidence="6">Transposable element Tc1 transposase</fullName>
    </recommendedName>
</protein>
<evidence type="ECO:0008006" key="6">
    <source>
        <dbReference type="Google" id="ProtNLM"/>
    </source>
</evidence>
<sequence length="855" mass="97462">MTELRSKGIDLDVYRSNTEIELLLGADVYAKLLTGKKIELESGPVALETKLGWTVSGKVLGNVQTTKSQSSVLSCLVRDATIQDLRRLDVIGIMEPMKEKSKEELSVAALEHFNQTVKQNEDGRYSVNLPWIGEHPPLPNYKLISEKKLESTTALAVIKRDMNRSVFVAGKVKKIRQNSSITDWRHVPDGGRDLYRRTEWSGTLQTLETITLDKKVEIRSTPLKEDAGREGDSHRPESGHAACQSQPRLAPTGRFQGRRISWPLGKVEEVLPGADGQVRVARVRELFQRSPNKSSRQGARESDVSASSVLRILKRGKYRVYFPRLVQQLNDDDPDRRLQFCEWIQEMVIREPGFMGSIIWSDEAQCKLNGTVNRHNCVYWCEENPHITIEKAVNLPGVNVWCGSSSRGLIGPFRFEGTVTGIKYLTMLADSIFPAIRALYGNDVFYFQLDGAPLHYHRDVKAYLDQNLSGQWIGRRGPIEFPARSPDLTPLDFFLWSTVKDGVYKRKPRNLDILWNEIQAVCREISLDVLIRCTESVVTRTQNCIDAAGNVAIYRNVGATRVTSARVDRRILRQAVAAPQATCTAILQHVQDTLDHSISTRTISRRLVANGLHSCRPLRRLPLTPPNRRQHLEWCRARSTWMTEWHRVVYSDESRFCLSSDSRRVRVWRRRGERSNPAAIVERPTVRQRGIMVWGAIAYDSRSPLLRIQGTMTAQRYVDDVLRPDNARPHTARISQQALQDVQMLPWPPYSPDLSPIEHVWDIIGRRLHALPQPRSEDELWQMVEREWRAIPQDAIRTLIDSLPRRVAACIAVRGHESTCAETPYAFHRKDPKGIGESINDPYLLLLQISVFHSF</sequence>
<organism evidence="4 5">
    <name type="scientific">Cordylochernes scorpioides</name>
    <dbReference type="NCBI Taxonomy" id="51811"/>
    <lineage>
        <taxon>Eukaryota</taxon>
        <taxon>Metazoa</taxon>
        <taxon>Ecdysozoa</taxon>
        <taxon>Arthropoda</taxon>
        <taxon>Chelicerata</taxon>
        <taxon>Arachnida</taxon>
        <taxon>Pseudoscorpiones</taxon>
        <taxon>Cheliferoidea</taxon>
        <taxon>Chernetidae</taxon>
        <taxon>Cordylochernes</taxon>
    </lineage>
</organism>